<sequence length="127" mass="13231">MIPTLLAATLLAACDRPAPAPGASPAARGTLECKTGPARRDFGGSTWLIYACSDGRSVVITTPADHPAHPFHFMLLPGGRRPQLVVEGYDTDPSIRPAWDAIDAALTTDFAATLHREATAAAAAPVD</sequence>
<evidence type="ECO:0000313" key="2">
    <source>
        <dbReference type="Proteomes" id="UP000029391"/>
    </source>
</evidence>
<name>A0A091BCM6_9GAMM</name>
<dbReference type="STRING" id="1121013.GCA_000426365_02742"/>
<proteinExistence type="predicted"/>
<dbReference type="Proteomes" id="UP000029391">
    <property type="component" value="Unassembled WGS sequence"/>
</dbReference>
<reference evidence="1 2" key="1">
    <citation type="submission" date="2013-09" db="EMBL/GenBank/DDBJ databases">
        <title>Genome sequencing of Arenimonas composti.</title>
        <authorList>
            <person name="Chen F."/>
            <person name="Wang G."/>
        </authorList>
    </citation>
    <scope>NUCLEOTIDE SEQUENCE [LARGE SCALE GENOMIC DNA]</scope>
    <source>
        <strain evidence="1 2">TR7-09</strain>
    </source>
</reference>
<dbReference type="AlphaFoldDB" id="A0A091BCM6"/>
<dbReference type="RefSeq" id="WP_026817615.1">
    <property type="nucleotide sequence ID" value="NZ_AUFF01000013.1"/>
</dbReference>
<dbReference type="EMBL" id="AWXU01000038">
    <property type="protein sequence ID" value="KFN49287.1"/>
    <property type="molecule type" value="Genomic_DNA"/>
</dbReference>
<dbReference type="OrthoDB" id="8779942at2"/>
<keyword evidence="2" id="KW-1185">Reference proteome</keyword>
<gene>
    <name evidence="1" type="ORF">P873_11615</name>
</gene>
<evidence type="ECO:0000313" key="1">
    <source>
        <dbReference type="EMBL" id="KFN49287.1"/>
    </source>
</evidence>
<comment type="caution">
    <text evidence="1">The sequence shown here is derived from an EMBL/GenBank/DDBJ whole genome shotgun (WGS) entry which is preliminary data.</text>
</comment>
<protein>
    <submittedName>
        <fullName evidence="1">Uncharacterized protein</fullName>
    </submittedName>
</protein>
<accession>A0A091BCM6</accession>
<organism evidence="1 2">
    <name type="scientific">Arenimonas composti TR7-09 = DSM 18010</name>
    <dbReference type="NCBI Taxonomy" id="1121013"/>
    <lineage>
        <taxon>Bacteria</taxon>
        <taxon>Pseudomonadati</taxon>
        <taxon>Pseudomonadota</taxon>
        <taxon>Gammaproteobacteria</taxon>
        <taxon>Lysobacterales</taxon>
        <taxon>Lysobacteraceae</taxon>
        <taxon>Arenimonas</taxon>
    </lineage>
</organism>